<name>D1NW46_9BIFI</name>
<keyword evidence="6" id="KW-0238">DNA-binding</keyword>
<evidence type="ECO:0000256" key="2">
    <source>
        <dbReference type="ARBA" id="ARBA00022670"/>
    </source>
</evidence>
<dbReference type="InterPro" id="IPR003738">
    <property type="entry name" value="SRAP"/>
</dbReference>
<dbReference type="EMBL" id="ABXB03000004">
    <property type="protein sequence ID" value="EFA22332.1"/>
    <property type="molecule type" value="Genomic_DNA"/>
</dbReference>
<dbReference type="RefSeq" id="WP_006295550.1">
    <property type="nucleotide sequence ID" value="NZ_ABXB03000004.1"/>
</dbReference>
<reference evidence="10 12" key="1">
    <citation type="submission" date="2009-11" db="EMBL/GenBank/DDBJ databases">
        <authorList>
            <person name="Weinstock G."/>
            <person name="Sodergren E."/>
            <person name="Clifton S."/>
            <person name="Fulton L."/>
            <person name="Fulton B."/>
            <person name="Courtney L."/>
            <person name="Fronick C."/>
            <person name="Harrison M."/>
            <person name="Strong C."/>
            <person name="Farmer C."/>
            <person name="Delahaunty K."/>
            <person name="Markovic C."/>
            <person name="Hall O."/>
            <person name="Minx P."/>
            <person name="Tomlinson C."/>
            <person name="Mitreva M."/>
            <person name="Nelson J."/>
            <person name="Hou S."/>
            <person name="Wollam A."/>
            <person name="Pepin K.H."/>
            <person name="Johnson M."/>
            <person name="Bhonagiri V."/>
            <person name="Nash W.E."/>
            <person name="Warren W."/>
            <person name="Chinwalla A."/>
            <person name="Mardis E.R."/>
            <person name="Wilson R.K."/>
        </authorList>
    </citation>
    <scope>NUCLEOTIDE SEQUENCE [LARGE SCALE GENOMIC DNA]</scope>
    <source>
        <strain evidence="10 12">DSM 20093</strain>
    </source>
</reference>
<keyword evidence="5" id="KW-0190">Covalent protein-DNA linkage</keyword>
<sequence length="281" mass="30806">MCARYEALTIEHVQAVIAQLTGIEKADPAQAAPEPAAEPELEFESEPAQLDLFAAAEHGSQPQLERPQTREPVDVYPSAVTPVIVPTFDTAVGDGALEFADELAFESPGQPAPGTAPSQRNLAHASTHALDSGHPLLPPHSLRAERLSWGCEAPWLKQPVFNTRIESAEKPFWRQSMEHDRCIIACRKFYEYGPAPEPGARKPQYVFTVPHMHVIFVGAVRKGGAFSMITTAANGIMAPIHARMPLVLHPRELDLWLGPDYRALADRSRVPLNVSPVRPLT</sequence>
<evidence type="ECO:0000256" key="9">
    <source>
        <dbReference type="SAM" id="MobiDB-lite"/>
    </source>
</evidence>
<comment type="similarity">
    <text evidence="1 8">Belongs to the SOS response-associated peptidase family.</text>
</comment>
<evidence type="ECO:0000313" key="11">
    <source>
        <dbReference type="EMBL" id="KFI60047.1"/>
    </source>
</evidence>
<dbReference type="GO" id="GO:0016829">
    <property type="term" value="F:lyase activity"/>
    <property type="evidence" value="ECO:0007669"/>
    <property type="project" value="UniProtKB-KW"/>
</dbReference>
<evidence type="ECO:0000313" key="12">
    <source>
        <dbReference type="Proteomes" id="UP000003656"/>
    </source>
</evidence>
<dbReference type="AlphaFoldDB" id="D1NW46"/>
<dbReference type="InterPro" id="IPR036590">
    <property type="entry name" value="SRAP-like"/>
</dbReference>
<evidence type="ECO:0000256" key="4">
    <source>
        <dbReference type="ARBA" id="ARBA00022801"/>
    </source>
</evidence>
<dbReference type="SUPFAM" id="SSF143081">
    <property type="entry name" value="BB1717-like"/>
    <property type="match status" value="1"/>
</dbReference>
<keyword evidence="2 8" id="KW-0645">Protease</keyword>
<evidence type="ECO:0000256" key="7">
    <source>
        <dbReference type="ARBA" id="ARBA00023239"/>
    </source>
</evidence>
<evidence type="ECO:0000256" key="3">
    <source>
        <dbReference type="ARBA" id="ARBA00022763"/>
    </source>
</evidence>
<evidence type="ECO:0000256" key="8">
    <source>
        <dbReference type="RuleBase" id="RU364100"/>
    </source>
</evidence>
<dbReference type="Proteomes" id="UP000029074">
    <property type="component" value="Unassembled WGS sequence"/>
</dbReference>
<accession>D1NW46</accession>
<keyword evidence="7" id="KW-0456">Lyase</keyword>
<dbReference type="Pfam" id="PF02586">
    <property type="entry name" value="SRAP"/>
    <property type="match status" value="1"/>
</dbReference>
<dbReference type="eggNOG" id="COG2135">
    <property type="taxonomic scope" value="Bacteria"/>
</dbReference>
<keyword evidence="13" id="KW-1185">Reference proteome</keyword>
<dbReference type="OrthoDB" id="9782620at2"/>
<feature type="region of interest" description="Disordered" evidence="9">
    <location>
        <begin position="106"/>
        <end position="137"/>
    </location>
</feature>
<evidence type="ECO:0000313" key="10">
    <source>
        <dbReference type="EMBL" id="EFA22332.1"/>
    </source>
</evidence>
<evidence type="ECO:0000256" key="5">
    <source>
        <dbReference type="ARBA" id="ARBA00023124"/>
    </source>
</evidence>
<dbReference type="GO" id="GO:0003697">
    <property type="term" value="F:single-stranded DNA binding"/>
    <property type="evidence" value="ECO:0007669"/>
    <property type="project" value="InterPro"/>
</dbReference>
<evidence type="ECO:0000313" key="13">
    <source>
        <dbReference type="Proteomes" id="UP000029074"/>
    </source>
</evidence>
<dbReference type="Gene3D" id="3.90.1680.10">
    <property type="entry name" value="SOS response associated peptidase-like"/>
    <property type="match status" value="1"/>
</dbReference>
<dbReference type="EC" id="3.4.-.-" evidence="8"/>
<dbReference type="PANTHER" id="PTHR13604:SF0">
    <property type="entry name" value="ABASIC SITE PROCESSING PROTEIN HMCES"/>
    <property type="match status" value="1"/>
</dbReference>
<protein>
    <recommendedName>
        <fullName evidence="8">Abasic site processing protein</fullName>
        <ecNumber evidence="8">3.4.-.-</ecNumber>
    </recommendedName>
</protein>
<dbReference type="EMBL" id="JGYW01000001">
    <property type="protein sequence ID" value="KFI60047.1"/>
    <property type="molecule type" value="Genomic_DNA"/>
</dbReference>
<reference evidence="11 13" key="2">
    <citation type="submission" date="2014-03" db="EMBL/GenBank/DDBJ databases">
        <title>Genomics of Bifidobacteria.</title>
        <authorList>
            <person name="Ventura M."/>
            <person name="Milani C."/>
            <person name="Lugli G.A."/>
        </authorList>
    </citation>
    <scope>NUCLEOTIDE SEQUENCE [LARGE SCALE GENOMIC DNA]</scope>
    <source>
        <strain evidence="11 13">LMG 11596</strain>
    </source>
</reference>
<proteinExistence type="inferred from homology"/>
<dbReference type="GO" id="GO:0006508">
    <property type="term" value="P:proteolysis"/>
    <property type="evidence" value="ECO:0007669"/>
    <property type="project" value="UniProtKB-KW"/>
</dbReference>
<keyword evidence="3" id="KW-0227">DNA damage</keyword>
<dbReference type="GO" id="GO:0008233">
    <property type="term" value="F:peptidase activity"/>
    <property type="evidence" value="ECO:0007669"/>
    <property type="project" value="UniProtKB-KW"/>
</dbReference>
<gene>
    <name evidence="11" type="ORF">BGLCM_0066</name>
    <name evidence="10" type="ORF">BIFGAL_04091</name>
</gene>
<comment type="caution">
    <text evidence="10">The sequence shown here is derived from an EMBL/GenBank/DDBJ whole genome shotgun (WGS) entry which is preliminary data.</text>
</comment>
<dbReference type="STRING" id="561180.BIFGAL_04091"/>
<dbReference type="GO" id="GO:0106300">
    <property type="term" value="P:protein-DNA covalent cross-linking repair"/>
    <property type="evidence" value="ECO:0007669"/>
    <property type="project" value="InterPro"/>
</dbReference>
<evidence type="ECO:0000256" key="6">
    <source>
        <dbReference type="ARBA" id="ARBA00023125"/>
    </source>
</evidence>
<organism evidence="10 12">
    <name type="scientific">Bifidobacterium gallicum DSM 20093 = LMG 11596</name>
    <dbReference type="NCBI Taxonomy" id="561180"/>
    <lineage>
        <taxon>Bacteria</taxon>
        <taxon>Bacillati</taxon>
        <taxon>Actinomycetota</taxon>
        <taxon>Actinomycetes</taxon>
        <taxon>Bifidobacteriales</taxon>
        <taxon>Bifidobacteriaceae</taxon>
        <taxon>Bifidobacterium</taxon>
    </lineage>
</organism>
<keyword evidence="4 8" id="KW-0378">Hydrolase</keyword>
<evidence type="ECO:0000256" key="1">
    <source>
        <dbReference type="ARBA" id="ARBA00008136"/>
    </source>
</evidence>
<dbReference type="Proteomes" id="UP000003656">
    <property type="component" value="Unassembled WGS sequence"/>
</dbReference>
<dbReference type="PANTHER" id="PTHR13604">
    <property type="entry name" value="DC12-RELATED"/>
    <property type="match status" value="1"/>
</dbReference>